<dbReference type="Proteomes" id="UP000230324">
    <property type="component" value="Unassembled WGS sequence"/>
</dbReference>
<gene>
    <name evidence="1" type="ORF">COS47_00620</name>
</gene>
<dbReference type="EMBL" id="PEUV01000013">
    <property type="protein sequence ID" value="PIV12800.1"/>
    <property type="molecule type" value="Genomic_DNA"/>
</dbReference>
<evidence type="ECO:0000313" key="2">
    <source>
        <dbReference type="Proteomes" id="UP000230324"/>
    </source>
</evidence>
<sequence length="264" mass="30831">MPDVKFLEEFSLYKKFKMKFPSELDKIPKPAINLFCEKCGKNQTFTMINEYYENKRFKNSPTKGEVILAEYLCAGCSIFKRHFLIKVSENLDFIKKIGQYPPWDISTDRNLSKMLHEHNDLFKKGLVCESQSYGIGAYAYYRRIVEIVIDELLDSIYELVEDENKKEYKKALDKTKKSRIAEEKIEMVKDLIPQTLRPGGANPLLFLYDILSQGIHESNDEECMEFAENVRSILVSLINQIMVTSQSSREYSDSIKKILDRKIK</sequence>
<comment type="caution">
    <text evidence="1">The sequence shown here is derived from an EMBL/GenBank/DDBJ whole genome shotgun (WGS) entry which is preliminary data.</text>
</comment>
<dbReference type="AlphaFoldDB" id="A0A2M7BYU1"/>
<proteinExistence type="predicted"/>
<accession>A0A2M7BYU1</accession>
<name>A0A2M7BYU1_9BACT</name>
<organism evidence="1 2">
    <name type="scientific">Candidatus Nealsonbacteria bacterium CG03_land_8_20_14_0_80_36_12</name>
    <dbReference type="NCBI Taxonomy" id="1974701"/>
    <lineage>
        <taxon>Bacteria</taxon>
        <taxon>Candidatus Nealsoniibacteriota</taxon>
    </lineage>
</organism>
<evidence type="ECO:0000313" key="1">
    <source>
        <dbReference type="EMBL" id="PIV12800.1"/>
    </source>
</evidence>
<reference evidence="2" key="1">
    <citation type="submission" date="2017-09" db="EMBL/GenBank/DDBJ databases">
        <title>Depth-based differentiation of microbial function through sediment-hosted aquifers and enrichment of novel symbionts in the deep terrestrial subsurface.</title>
        <authorList>
            <person name="Probst A.J."/>
            <person name="Ladd B."/>
            <person name="Jarett J.K."/>
            <person name="Geller-Mcgrath D.E."/>
            <person name="Sieber C.M.K."/>
            <person name="Emerson J.B."/>
            <person name="Anantharaman K."/>
            <person name="Thomas B.C."/>
            <person name="Malmstrom R."/>
            <person name="Stieglmeier M."/>
            <person name="Klingl A."/>
            <person name="Woyke T."/>
            <person name="Ryan C.M."/>
            <person name="Banfield J.F."/>
        </authorList>
    </citation>
    <scope>NUCLEOTIDE SEQUENCE [LARGE SCALE GENOMIC DNA]</scope>
</reference>
<protein>
    <submittedName>
        <fullName evidence="1">Uncharacterized protein</fullName>
    </submittedName>
</protein>